<reference evidence="10 11" key="1">
    <citation type="submission" date="2018-04" db="EMBL/GenBank/DDBJ databases">
        <title>Genomic Encyclopedia of Archaeal and Bacterial Type Strains, Phase II (KMG-II): from individual species to whole genera.</title>
        <authorList>
            <person name="Goeker M."/>
        </authorList>
    </citation>
    <scope>NUCLEOTIDE SEQUENCE [LARGE SCALE GENOMIC DNA]</scope>
    <source>
        <strain evidence="10 11">DSM 29329</strain>
    </source>
</reference>
<evidence type="ECO:0000256" key="9">
    <source>
        <dbReference type="RuleBase" id="RU000419"/>
    </source>
</evidence>
<dbReference type="PANTHER" id="PTHR45633">
    <property type="entry name" value="60 KDA HEAT SHOCK PROTEIN, MITOCHONDRIAL"/>
    <property type="match status" value="1"/>
</dbReference>
<evidence type="ECO:0000256" key="5">
    <source>
        <dbReference type="ARBA" id="ARBA00023186"/>
    </source>
</evidence>
<comment type="similarity">
    <text evidence="1 7 8">Belongs to the chaperonin (HSP60) family.</text>
</comment>
<dbReference type="NCBIfam" id="NF000592">
    <property type="entry name" value="PRK00013.1"/>
    <property type="match status" value="1"/>
</dbReference>
<comment type="caution">
    <text evidence="10">The sequence shown here is derived from an EMBL/GenBank/DDBJ whole genome shotgun (WGS) entry which is preliminary data.</text>
</comment>
<dbReference type="SUPFAM" id="SSF52029">
    <property type="entry name" value="GroEL apical domain-like"/>
    <property type="match status" value="1"/>
</dbReference>
<dbReference type="Proteomes" id="UP000244069">
    <property type="component" value="Unassembled WGS sequence"/>
</dbReference>
<evidence type="ECO:0000256" key="1">
    <source>
        <dbReference type="ARBA" id="ARBA00006607"/>
    </source>
</evidence>
<dbReference type="SUPFAM" id="SSF54849">
    <property type="entry name" value="GroEL-intermediate domain like"/>
    <property type="match status" value="1"/>
</dbReference>
<evidence type="ECO:0000256" key="3">
    <source>
        <dbReference type="ARBA" id="ARBA00022741"/>
    </source>
</evidence>
<dbReference type="CDD" id="cd03344">
    <property type="entry name" value="GroEL"/>
    <property type="match status" value="1"/>
</dbReference>
<dbReference type="OrthoDB" id="9766614at2"/>
<dbReference type="GO" id="GO:0005737">
    <property type="term" value="C:cytoplasm"/>
    <property type="evidence" value="ECO:0007669"/>
    <property type="project" value="UniProtKB-SubCell"/>
</dbReference>
<dbReference type="InterPro" id="IPR027413">
    <property type="entry name" value="GROEL-like_equatorial_sf"/>
</dbReference>
<dbReference type="Gene3D" id="1.10.560.10">
    <property type="entry name" value="GroEL-like equatorial domain"/>
    <property type="match status" value="1"/>
</dbReference>
<keyword evidence="11" id="KW-1185">Reference proteome</keyword>
<dbReference type="NCBIfam" id="NF009488">
    <property type="entry name" value="PRK12850.1"/>
    <property type="match status" value="1"/>
</dbReference>
<evidence type="ECO:0000256" key="8">
    <source>
        <dbReference type="RuleBase" id="RU000418"/>
    </source>
</evidence>
<feature type="binding site" evidence="7">
    <location>
        <position position="414"/>
    </location>
    <ligand>
        <name>ATP</name>
        <dbReference type="ChEBI" id="CHEBI:30616"/>
    </ligand>
</feature>
<evidence type="ECO:0000256" key="4">
    <source>
        <dbReference type="ARBA" id="ARBA00022840"/>
    </source>
</evidence>
<feature type="binding site" evidence="7">
    <location>
        <position position="495"/>
    </location>
    <ligand>
        <name>ATP</name>
        <dbReference type="ChEBI" id="CHEBI:30616"/>
    </ligand>
</feature>
<dbReference type="NCBIfam" id="NF009487">
    <property type="entry name" value="PRK12849.1"/>
    <property type="match status" value="1"/>
</dbReference>
<dbReference type="RefSeq" id="WP_107977749.1">
    <property type="nucleotide sequence ID" value="NZ_BMEZ01000021.1"/>
</dbReference>
<gene>
    <name evidence="7" type="primary">groEL</name>
    <name evidence="7" type="synonym">groL</name>
    <name evidence="10" type="ORF">C8N44_12145</name>
</gene>
<dbReference type="FunFam" id="3.50.7.10:FF:000001">
    <property type="entry name" value="60 kDa chaperonin"/>
    <property type="match status" value="1"/>
</dbReference>
<evidence type="ECO:0000313" key="10">
    <source>
        <dbReference type="EMBL" id="PTX45523.1"/>
    </source>
</evidence>
<dbReference type="FunFam" id="1.10.560.10:FF:000001">
    <property type="entry name" value="60 kDa chaperonin"/>
    <property type="match status" value="1"/>
</dbReference>
<protein>
    <recommendedName>
        <fullName evidence="7">Chaperonin GroEL</fullName>
        <ecNumber evidence="7">5.6.1.7</ecNumber>
    </recommendedName>
    <alternativeName>
        <fullName evidence="7">60 kDa chaperonin</fullName>
    </alternativeName>
    <alternativeName>
        <fullName evidence="7">Chaperonin-60</fullName>
        <shortName evidence="7">Cpn60</shortName>
    </alternativeName>
</protein>
<dbReference type="InterPro" id="IPR001844">
    <property type="entry name" value="Cpn60/GroEL"/>
</dbReference>
<dbReference type="Gene3D" id="3.30.260.10">
    <property type="entry name" value="TCP-1-like chaperonin intermediate domain"/>
    <property type="match status" value="1"/>
</dbReference>
<name>A0A2T6ANX2_9RHOB</name>
<evidence type="ECO:0000256" key="7">
    <source>
        <dbReference type="HAMAP-Rule" id="MF_00600"/>
    </source>
</evidence>
<comment type="subcellular location">
    <subcellularLocation>
        <location evidence="7">Cytoplasm</location>
    </subcellularLocation>
</comment>
<proteinExistence type="inferred from homology"/>
<dbReference type="GO" id="GO:0140662">
    <property type="term" value="F:ATP-dependent protein folding chaperone"/>
    <property type="evidence" value="ECO:0007669"/>
    <property type="project" value="InterPro"/>
</dbReference>
<dbReference type="SUPFAM" id="SSF48592">
    <property type="entry name" value="GroEL equatorial domain-like"/>
    <property type="match status" value="1"/>
</dbReference>
<dbReference type="GO" id="GO:0016853">
    <property type="term" value="F:isomerase activity"/>
    <property type="evidence" value="ECO:0007669"/>
    <property type="project" value="UniProtKB-KW"/>
</dbReference>
<dbReference type="InterPro" id="IPR027410">
    <property type="entry name" value="TCP-1-like_intermed_sf"/>
</dbReference>
<accession>A0A2T6ANX2</accession>
<dbReference type="GO" id="GO:0042026">
    <property type="term" value="P:protein refolding"/>
    <property type="evidence" value="ECO:0007669"/>
    <property type="project" value="UniProtKB-UniRule"/>
</dbReference>
<keyword evidence="3 7" id="KW-0547">Nucleotide-binding</keyword>
<dbReference type="InterPro" id="IPR002423">
    <property type="entry name" value="Cpn60/GroEL/TCP-1"/>
</dbReference>
<dbReference type="NCBIfam" id="TIGR02348">
    <property type="entry name" value="GroEL"/>
    <property type="match status" value="1"/>
</dbReference>
<keyword evidence="6 7" id="KW-0413">Isomerase</keyword>
<keyword evidence="2 7" id="KW-0963">Cytoplasm</keyword>
<dbReference type="HAMAP" id="MF_00600">
    <property type="entry name" value="CH60"/>
    <property type="match status" value="1"/>
</dbReference>
<dbReference type="EC" id="5.6.1.7" evidence="7"/>
<dbReference type="Gene3D" id="3.50.7.10">
    <property type="entry name" value="GroEL"/>
    <property type="match status" value="1"/>
</dbReference>
<evidence type="ECO:0000256" key="6">
    <source>
        <dbReference type="ARBA" id="ARBA00023235"/>
    </source>
</evidence>
<dbReference type="InterPro" id="IPR027409">
    <property type="entry name" value="GroEL-like_apical_dom_sf"/>
</dbReference>
<comment type="subunit">
    <text evidence="7 9">Forms a cylinder of 14 subunits composed of two heptameric rings stacked back-to-back. Interacts with the co-chaperonin GroES.</text>
</comment>
<evidence type="ECO:0000256" key="2">
    <source>
        <dbReference type="ARBA" id="ARBA00022490"/>
    </source>
</evidence>
<dbReference type="InterPro" id="IPR018370">
    <property type="entry name" value="Chaperonin_Cpn60_CS"/>
</dbReference>
<feature type="binding site" evidence="7">
    <location>
        <position position="50"/>
    </location>
    <ligand>
        <name>ATP</name>
        <dbReference type="ChEBI" id="CHEBI:30616"/>
    </ligand>
</feature>
<dbReference type="PRINTS" id="PR00298">
    <property type="entry name" value="CHAPERONIN60"/>
</dbReference>
<evidence type="ECO:0000313" key="11">
    <source>
        <dbReference type="Proteomes" id="UP000244069"/>
    </source>
</evidence>
<dbReference type="AlphaFoldDB" id="A0A2T6ANX2"/>
<comment type="caution">
    <text evidence="7">Lacks conserved residue(s) required for the propagation of feature annotation.</text>
</comment>
<organism evidence="10 11">
    <name type="scientific">Allosediminivita pacifica</name>
    <dbReference type="NCBI Taxonomy" id="1267769"/>
    <lineage>
        <taxon>Bacteria</taxon>
        <taxon>Pseudomonadati</taxon>
        <taxon>Pseudomonadota</taxon>
        <taxon>Alphaproteobacteria</taxon>
        <taxon>Rhodobacterales</taxon>
        <taxon>Paracoccaceae</taxon>
        <taxon>Allosediminivita</taxon>
    </lineage>
</organism>
<dbReference type="GO" id="GO:0005524">
    <property type="term" value="F:ATP binding"/>
    <property type="evidence" value="ECO:0007669"/>
    <property type="project" value="UniProtKB-UniRule"/>
</dbReference>
<keyword evidence="4 7" id="KW-0067">ATP-binding</keyword>
<dbReference type="PROSITE" id="PS00296">
    <property type="entry name" value="CHAPERONINS_CPN60"/>
    <property type="match status" value="1"/>
</dbReference>
<dbReference type="GO" id="GO:0051082">
    <property type="term" value="F:unfolded protein binding"/>
    <property type="evidence" value="ECO:0007669"/>
    <property type="project" value="UniProtKB-UniRule"/>
</dbReference>
<feature type="binding site" evidence="7">
    <location>
        <begin position="29"/>
        <end position="32"/>
    </location>
    <ligand>
        <name>ATP</name>
        <dbReference type="ChEBI" id="CHEBI:30616"/>
    </ligand>
</feature>
<dbReference type="NCBIfam" id="NF009489">
    <property type="entry name" value="PRK12851.1"/>
    <property type="match status" value="1"/>
</dbReference>
<feature type="binding site" evidence="7">
    <location>
        <begin position="86"/>
        <end position="90"/>
    </location>
    <ligand>
        <name>ATP</name>
        <dbReference type="ChEBI" id="CHEBI:30616"/>
    </ligand>
</feature>
<sequence length="544" mass="57650">MAKDVKFDTDARSRMVRGVNILADAVKVTLGPKGRNVVLDKSFGAPRITKDGVSVAKEIELEDKFENMGAQMVKEVASRTNDEAGDGTTTATVLAQAIVKDGFKSVAAGMNPMDLKRGIDLATAKVVEHIRSQSRKVENSDEVAQVGTISANGEESIGTMIANAMQKVGNEGVITVEENKGMETEVEVVEGMQFDRGYLSPYFVTNSEKMVAELDDCLILLHEKKLSSLQPMVPLLEQVIQSQKPLLIIAEDVEGEALATLVVNKLRGGLKIAAVKAPGFGDRRKAMLQDIAILTGGQVISEDLGMKLENVTMDMLGSAKTVNISKDETTIVDGAGDKDEIEARVSQIRGQIEETTSDYDREKLQERVAKLAGGVAVIRVGGMTEVEVKERKDRVDDALNATRAAVQEGIVVGGGVSLVQGAKALEGVTGANSDQNAGIAIVRRALEAPLRQIAENAGVDGSVVAGKIRESSDVKFGYNAQTDEYGDMFKFGVIDPAKVVRTALEDAASVAGLLVTTEAMVADLPQKDGGAPAGGGMPDMGGMM</sequence>
<comment type="function">
    <text evidence="7 9">Together with its co-chaperonin GroES, plays an essential role in assisting protein folding. The GroEL-GroES system forms a nano-cage that allows encapsulation of the non-native substrate proteins and provides a physical environment optimized to promote and accelerate protein folding.</text>
</comment>
<keyword evidence="5 7" id="KW-0143">Chaperone</keyword>
<dbReference type="EMBL" id="QBKN01000021">
    <property type="protein sequence ID" value="PTX45523.1"/>
    <property type="molecule type" value="Genomic_DNA"/>
</dbReference>
<dbReference type="Pfam" id="PF00118">
    <property type="entry name" value="Cpn60_TCP1"/>
    <property type="match status" value="1"/>
</dbReference>